<feature type="transmembrane region" description="Helical" evidence="1">
    <location>
        <begin position="164"/>
        <end position="183"/>
    </location>
</feature>
<protein>
    <recommendedName>
        <fullName evidence="4">DUF1700 domain-containing protein</fullName>
    </recommendedName>
</protein>
<reference evidence="2 3" key="1">
    <citation type="submission" date="2019-08" db="EMBL/GenBank/DDBJ databases">
        <title>Gluconobacter frateurii HD924 genome.</title>
        <authorList>
            <person name="Liu Y."/>
            <person name="Zhang P."/>
        </authorList>
    </citation>
    <scope>NUCLEOTIDE SEQUENCE [LARGE SCALE GENOMIC DNA]</scope>
    <source>
        <strain evidence="2 3">HD924</strain>
    </source>
</reference>
<evidence type="ECO:0000256" key="1">
    <source>
        <dbReference type="SAM" id="Phobius"/>
    </source>
</evidence>
<dbReference type="Proteomes" id="UP000323560">
    <property type="component" value="Chromosome"/>
</dbReference>
<evidence type="ECO:0008006" key="4">
    <source>
        <dbReference type="Google" id="ProtNLM"/>
    </source>
</evidence>
<feature type="transmembrane region" description="Helical" evidence="1">
    <location>
        <begin position="109"/>
        <end position="131"/>
    </location>
</feature>
<sequence length="194" mass="21382">MIPTFTDPAANRLWEDYFARVNRLLTHSGADRKELLTDLEAHVADSLIANAQGTEMERLQCTLARLGQPEEYLRPLSADDLIDRGTRTYAPLTIIRGLFQAVLAGLRRAAIACGFSLGYLCLAIFVAIAVLKPVWRHHVGVFQGENGTIRAGIFSLSGSDHDMLGWWTTPIALLLAALVYVGLTKSSRALRHQP</sequence>
<dbReference type="KEGG" id="gti:FXF46_00435"/>
<accession>A0AAP9EQN8</accession>
<dbReference type="EMBL" id="CP043043">
    <property type="protein sequence ID" value="QEH94902.1"/>
    <property type="molecule type" value="Genomic_DNA"/>
</dbReference>
<evidence type="ECO:0000313" key="3">
    <source>
        <dbReference type="Proteomes" id="UP000323560"/>
    </source>
</evidence>
<organism evidence="2 3">
    <name type="scientific">Gluconobacter thailandicus</name>
    <dbReference type="NCBI Taxonomy" id="257438"/>
    <lineage>
        <taxon>Bacteria</taxon>
        <taxon>Pseudomonadati</taxon>
        <taxon>Pseudomonadota</taxon>
        <taxon>Alphaproteobacteria</taxon>
        <taxon>Acetobacterales</taxon>
        <taxon>Acetobacteraceae</taxon>
        <taxon>Gluconobacter</taxon>
    </lineage>
</organism>
<keyword evidence="1" id="KW-0472">Membrane</keyword>
<keyword evidence="1" id="KW-1133">Transmembrane helix</keyword>
<dbReference type="AlphaFoldDB" id="A0AAP9EQN8"/>
<name>A0AAP9EQN8_GLUTH</name>
<keyword evidence="1" id="KW-0812">Transmembrane</keyword>
<evidence type="ECO:0000313" key="2">
    <source>
        <dbReference type="EMBL" id="QEH94902.1"/>
    </source>
</evidence>
<proteinExistence type="predicted"/>
<gene>
    <name evidence="2" type="ORF">FXF46_00435</name>
</gene>
<dbReference type="RefSeq" id="WP_023945733.1">
    <property type="nucleotide sequence ID" value="NZ_CP043043.1"/>
</dbReference>